<dbReference type="Proteomes" id="UP000052946">
    <property type="component" value="Unassembled WGS sequence"/>
</dbReference>
<keyword evidence="7" id="KW-0460">Magnesium</keyword>
<evidence type="ECO:0000256" key="3">
    <source>
        <dbReference type="ARBA" id="ARBA00022679"/>
    </source>
</evidence>
<proteinExistence type="predicted"/>
<feature type="transmembrane region" description="Helical" evidence="8">
    <location>
        <begin position="6"/>
        <end position="25"/>
    </location>
</feature>
<feature type="transmembrane region" description="Helical" evidence="8">
    <location>
        <begin position="69"/>
        <end position="89"/>
    </location>
</feature>
<dbReference type="GO" id="GO:0009103">
    <property type="term" value="P:lipopolysaccharide biosynthetic process"/>
    <property type="evidence" value="ECO:0007669"/>
    <property type="project" value="TreeGrafter"/>
</dbReference>
<reference evidence="9 10" key="2">
    <citation type="journal article" date="2016" name="Genome Announc.">
        <title>Draft Genome Sequence of Oceanobacillus picturae Heshi-B3, Isolated from Fermented Rice Bran in a Traditional Japanese Seafood Dish.</title>
        <authorList>
            <person name="Akuzawa S."/>
            <person name="Nagaoka J."/>
            <person name="Kanekatsu M."/>
            <person name="Kanesaki Y."/>
            <person name="Suzuki T."/>
        </authorList>
    </citation>
    <scope>NUCLEOTIDE SEQUENCE [LARGE SCALE GENOMIC DNA]</scope>
    <source>
        <strain evidence="9 10">Heshi-B3</strain>
    </source>
</reference>
<gene>
    <name evidence="9" type="ORF">OPHB3_0790</name>
</gene>
<accession>A0A0U9H2T6</accession>
<dbReference type="GO" id="GO:0016780">
    <property type="term" value="F:phosphotransferase activity, for other substituted phosphate groups"/>
    <property type="evidence" value="ECO:0007669"/>
    <property type="project" value="InterPro"/>
</dbReference>
<dbReference type="OrthoDB" id="9783652at2"/>
<dbReference type="GO" id="GO:0046872">
    <property type="term" value="F:metal ion binding"/>
    <property type="evidence" value="ECO:0007669"/>
    <property type="project" value="UniProtKB-KW"/>
</dbReference>
<dbReference type="PROSITE" id="PS01348">
    <property type="entry name" value="MRAY_2"/>
    <property type="match status" value="1"/>
</dbReference>
<dbReference type="GO" id="GO:0044038">
    <property type="term" value="P:cell wall macromolecule biosynthetic process"/>
    <property type="evidence" value="ECO:0007669"/>
    <property type="project" value="TreeGrafter"/>
</dbReference>
<dbReference type="RefSeq" id="WP_058949460.1">
    <property type="nucleotide sequence ID" value="NZ_BBXV01000011.1"/>
</dbReference>
<dbReference type="EMBL" id="BBXV01000011">
    <property type="protein sequence ID" value="GAQ16866.1"/>
    <property type="molecule type" value="Genomic_DNA"/>
</dbReference>
<evidence type="ECO:0000256" key="5">
    <source>
        <dbReference type="ARBA" id="ARBA00022989"/>
    </source>
</evidence>
<name>A0A0U9H2T6_9BACI</name>
<organism evidence="9 10">
    <name type="scientific">Oceanobacillus picturae</name>
    <dbReference type="NCBI Taxonomy" id="171693"/>
    <lineage>
        <taxon>Bacteria</taxon>
        <taxon>Bacillati</taxon>
        <taxon>Bacillota</taxon>
        <taxon>Bacilli</taxon>
        <taxon>Bacillales</taxon>
        <taxon>Bacillaceae</taxon>
        <taxon>Oceanobacillus</taxon>
    </lineage>
</organism>
<evidence type="ECO:0000256" key="2">
    <source>
        <dbReference type="ARBA" id="ARBA00022475"/>
    </source>
</evidence>
<dbReference type="CDD" id="cd06853">
    <property type="entry name" value="GT_WecA_like"/>
    <property type="match status" value="1"/>
</dbReference>
<evidence type="ECO:0000256" key="1">
    <source>
        <dbReference type="ARBA" id="ARBA00004651"/>
    </source>
</evidence>
<feature type="transmembrane region" description="Helical" evidence="8">
    <location>
        <begin position="179"/>
        <end position="199"/>
    </location>
</feature>
<comment type="caution">
    <text evidence="9">The sequence shown here is derived from an EMBL/GenBank/DDBJ whole genome shotgun (WGS) entry which is preliminary data.</text>
</comment>
<feature type="transmembrane region" description="Helical" evidence="8">
    <location>
        <begin position="127"/>
        <end position="148"/>
    </location>
</feature>
<dbReference type="InterPro" id="IPR018480">
    <property type="entry name" value="PNAcMuramoyl-5peptid_Trfase_CS"/>
</dbReference>
<protein>
    <submittedName>
        <fullName evidence="9">UDP-phosphate N-acetylglucosaminyl 1-phosphate transferase</fullName>
    </submittedName>
</protein>
<evidence type="ECO:0000313" key="10">
    <source>
        <dbReference type="Proteomes" id="UP000052946"/>
    </source>
</evidence>
<comment type="subcellular location">
    <subcellularLocation>
        <location evidence="1">Cell membrane</location>
        <topology evidence="1">Multi-pass membrane protein</topology>
    </subcellularLocation>
</comment>
<comment type="cofactor">
    <cofactor evidence="7">
        <name>Mg(2+)</name>
        <dbReference type="ChEBI" id="CHEBI:18420"/>
    </cofactor>
</comment>
<evidence type="ECO:0000256" key="4">
    <source>
        <dbReference type="ARBA" id="ARBA00022692"/>
    </source>
</evidence>
<dbReference type="PANTHER" id="PTHR22926:SF3">
    <property type="entry name" value="UNDECAPRENYL-PHOSPHATE ALPHA-N-ACETYLGLUCOSAMINYL 1-PHOSPHATE TRANSFERASE"/>
    <property type="match status" value="1"/>
</dbReference>
<feature type="transmembrane region" description="Helical" evidence="8">
    <location>
        <begin position="232"/>
        <end position="253"/>
    </location>
</feature>
<feature type="transmembrane region" description="Helical" evidence="8">
    <location>
        <begin position="155"/>
        <end position="173"/>
    </location>
</feature>
<dbReference type="GO" id="GO:0071555">
    <property type="term" value="P:cell wall organization"/>
    <property type="evidence" value="ECO:0007669"/>
    <property type="project" value="TreeGrafter"/>
</dbReference>
<feature type="transmembrane region" description="Helical" evidence="8">
    <location>
        <begin position="308"/>
        <end position="331"/>
    </location>
</feature>
<feature type="transmembrane region" description="Helical" evidence="8">
    <location>
        <begin position="101"/>
        <end position="121"/>
    </location>
</feature>
<dbReference type="Pfam" id="PF00953">
    <property type="entry name" value="Glycos_transf_4"/>
    <property type="match status" value="1"/>
</dbReference>
<keyword evidence="4 8" id="KW-0812">Transmembrane</keyword>
<dbReference type="GO" id="GO:0005886">
    <property type="term" value="C:plasma membrane"/>
    <property type="evidence" value="ECO:0007669"/>
    <property type="project" value="UniProtKB-SubCell"/>
</dbReference>
<sequence>MDYSGIVLCFIIAIILTPFIKKLAIKLGAVDKPNVRKVHDKPMPRMGGLAIYISFLIGYLVFFKDVAGGWVILMGATIIVLVGILDDLYQLTARIKLIGQLIAASIPVMGGYTIEFITVPFGDRIEFGATAIPITIIWIVAITNAINLIDGLDGLAAGVSSISLLTISLVAGAMGNLPIALLSLLLLGGTLGFLVFNFYPAKIFMGDTGSLFLGYMISVIAVLGLFKNVAVFSLMVPIIILAIPILDTVFAIVRRIIQKKPLSSPDKLHLHHCIIRLGFSHRQTVIMLYALSGLFSLAAVLLTRSAIWGTTIVLVTVLMMVELIVEVTGIISERYRPILNWIETSKNKK</sequence>
<evidence type="ECO:0000256" key="6">
    <source>
        <dbReference type="ARBA" id="ARBA00023136"/>
    </source>
</evidence>
<keyword evidence="7" id="KW-0479">Metal-binding</keyword>
<reference evidence="10" key="1">
    <citation type="submission" date="2015-07" db="EMBL/GenBank/DDBJ databases">
        <title>Draft Genome Sequence of Oceanobacillus picturae Heshi-B3 that Was Isolated from Fermented Rice Bran with Aging Salted Mackerel, Which Was Named Heshiko as Traditional Fermented Seafood in Japan.</title>
        <authorList>
            <person name="Akuzawa S."/>
            <person name="Nakagawa J."/>
            <person name="Kanekatsu T."/>
            <person name="Kanesaki Y."/>
            <person name="Suzuki T."/>
        </authorList>
    </citation>
    <scope>NUCLEOTIDE SEQUENCE [LARGE SCALE GENOMIC DNA]</scope>
    <source>
        <strain evidence="10">Heshi-B3</strain>
    </source>
</reference>
<evidence type="ECO:0000256" key="8">
    <source>
        <dbReference type="SAM" id="Phobius"/>
    </source>
</evidence>
<evidence type="ECO:0000256" key="7">
    <source>
        <dbReference type="PIRSR" id="PIRSR600715-1"/>
    </source>
</evidence>
<dbReference type="PANTHER" id="PTHR22926">
    <property type="entry name" value="PHOSPHO-N-ACETYLMURAMOYL-PENTAPEPTIDE-TRANSFERASE"/>
    <property type="match status" value="1"/>
</dbReference>
<feature type="transmembrane region" description="Helical" evidence="8">
    <location>
        <begin position="46"/>
        <end position="63"/>
    </location>
</feature>
<keyword evidence="6 8" id="KW-0472">Membrane</keyword>
<keyword evidence="3 9" id="KW-0808">Transferase</keyword>
<dbReference type="AlphaFoldDB" id="A0A0U9H2T6"/>
<keyword evidence="5 8" id="KW-1133">Transmembrane helix</keyword>
<evidence type="ECO:0000313" key="9">
    <source>
        <dbReference type="EMBL" id="GAQ16866.1"/>
    </source>
</evidence>
<feature type="binding site" evidence="7">
    <location>
        <position position="207"/>
    </location>
    <ligand>
        <name>Mg(2+)</name>
        <dbReference type="ChEBI" id="CHEBI:18420"/>
    </ligand>
</feature>
<feature type="transmembrane region" description="Helical" evidence="8">
    <location>
        <begin position="211"/>
        <end position="226"/>
    </location>
</feature>
<feature type="binding site" evidence="7">
    <location>
        <position position="147"/>
    </location>
    <ligand>
        <name>Mg(2+)</name>
        <dbReference type="ChEBI" id="CHEBI:18420"/>
    </ligand>
</feature>
<dbReference type="InterPro" id="IPR000715">
    <property type="entry name" value="Glycosyl_transferase_4"/>
</dbReference>
<feature type="transmembrane region" description="Helical" evidence="8">
    <location>
        <begin position="285"/>
        <end position="302"/>
    </location>
</feature>
<keyword evidence="2" id="KW-1003">Cell membrane</keyword>